<dbReference type="Pfam" id="PF09783">
    <property type="entry name" value="Vac_ImportDeg"/>
    <property type="match status" value="1"/>
</dbReference>
<dbReference type="InterPro" id="IPR018618">
    <property type="entry name" value="GID4/10-like"/>
</dbReference>
<feature type="non-terminal residue" evidence="2">
    <location>
        <position position="117"/>
    </location>
</feature>
<reference evidence="2 3" key="1">
    <citation type="submission" date="2014-04" db="EMBL/GenBank/DDBJ databases">
        <authorList>
            <consortium name="DOE Joint Genome Institute"/>
            <person name="Kuo A."/>
            <person name="Zuccaro A."/>
            <person name="Kohler A."/>
            <person name="Nagy L.G."/>
            <person name="Floudas D."/>
            <person name="Copeland A."/>
            <person name="Barry K.W."/>
            <person name="Cichocki N."/>
            <person name="Veneault-Fourrey C."/>
            <person name="LaButti K."/>
            <person name="Lindquist E.A."/>
            <person name="Lipzen A."/>
            <person name="Lundell T."/>
            <person name="Morin E."/>
            <person name="Murat C."/>
            <person name="Sun H."/>
            <person name="Tunlid A."/>
            <person name="Henrissat B."/>
            <person name="Grigoriev I.V."/>
            <person name="Hibbett D.S."/>
            <person name="Martin F."/>
            <person name="Nordberg H.P."/>
            <person name="Cantor M.N."/>
            <person name="Hua S.X."/>
        </authorList>
    </citation>
    <scope>NUCLEOTIDE SEQUENCE [LARGE SCALE GENOMIC DNA]</scope>
    <source>
        <strain evidence="2 3">MAFF 305830</strain>
    </source>
</reference>
<dbReference type="GO" id="GO:0007039">
    <property type="term" value="P:protein catabolic process in the vacuole"/>
    <property type="evidence" value="ECO:0007669"/>
    <property type="project" value="TreeGrafter"/>
</dbReference>
<dbReference type="STRING" id="933852.A0A0C3AVE8"/>
<proteinExistence type="inferred from homology"/>
<reference evidence="3" key="2">
    <citation type="submission" date="2015-01" db="EMBL/GenBank/DDBJ databases">
        <title>Evolutionary Origins and Diversification of the Mycorrhizal Mutualists.</title>
        <authorList>
            <consortium name="DOE Joint Genome Institute"/>
            <consortium name="Mycorrhizal Genomics Consortium"/>
            <person name="Kohler A."/>
            <person name="Kuo A."/>
            <person name="Nagy L.G."/>
            <person name="Floudas D."/>
            <person name="Copeland A."/>
            <person name="Barry K.W."/>
            <person name="Cichocki N."/>
            <person name="Veneault-Fourrey C."/>
            <person name="LaButti K."/>
            <person name="Lindquist E.A."/>
            <person name="Lipzen A."/>
            <person name="Lundell T."/>
            <person name="Morin E."/>
            <person name="Murat C."/>
            <person name="Riley R."/>
            <person name="Ohm R."/>
            <person name="Sun H."/>
            <person name="Tunlid A."/>
            <person name="Henrissat B."/>
            <person name="Grigoriev I.V."/>
            <person name="Hibbett D.S."/>
            <person name="Martin F."/>
        </authorList>
    </citation>
    <scope>NUCLEOTIDE SEQUENCE [LARGE SCALE GENOMIC DNA]</scope>
    <source>
        <strain evidence="3">MAFF 305830</strain>
    </source>
</reference>
<evidence type="ECO:0000256" key="1">
    <source>
        <dbReference type="ARBA" id="ARBA00061469"/>
    </source>
</evidence>
<sequence length="117" mass="13477">LQQSTLAGFLTIHDLTDHHPEITTFFDGQIIGDTHGFVTSDWGASEKVDTTHWQQFTPYHHIHPSELVKPRMTLKHPSISGDRGVLFMRWKERFLVPDHRVRAINGASYAGFYYICI</sequence>
<dbReference type="GO" id="GO:0034657">
    <property type="term" value="C:GID complex"/>
    <property type="evidence" value="ECO:0007669"/>
    <property type="project" value="TreeGrafter"/>
</dbReference>
<gene>
    <name evidence="2" type="ORF">M408DRAFT_52823</name>
</gene>
<dbReference type="GO" id="GO:0045721">
    <property type="term" value="P:negative regulation of gluconeogenesis"/>
    <property type="evidence" value="ECO:0007669"/>
    <property type="project" value="TreeGrafter"/>
</dbReference>
<comment type="similarity">
    <text evidence="1">Belongs to the GID4/VID24 family.</text>
</comment>
<dbReference type="PANTHER" id="PTHR14534:SF3">
    <property type="entry name" value="GID COMPLEX SUBUNIT 4 HOMOLOG"/>
    <property type="match status" value="1"/>
</dbReference>
<organism evidence="2 3">
    <name type="scientific">Serendipita vermifera MAFF 305830</name>
    <dbReference type="NCBI Taxonomy" id="933852"/>
    <lineage>
        <taxon>Eukaryota</taxon>
        <taxon>Fungi</taxon>
        <taxon>Dikarya</taxon>
        <taxon>Basidiomycota</taxon>
        <taxon>Agaricomycotina</taxon>
        <taxon>Agaricomycetes</taxon>
        <taxon>Sebacinales</taxon>
        <taxon>Serendipitaceae</taxon>
        <taxon>Serendipita</taxon>
    </lineage>
</organism>
<dbReference type="AlphaFoldDB" id="A0A0C3AVE8"/>
<dbReference type="GO" id="GO:0043161">
    <property type="term" value="P:proteasome-mediated ubiquitin-dependent protein catabolic process"/>
    <property type="evidence" value="ECO:0007669"/>
    <property type="project" value="TreeGrafter"/>
</dbReference>
<dbReference type="GO" id="GO:0005773">
    <property type="term" value="C:vacuole"/>
    <property type="evidence" value="ECO:0007669"/>
    <property type="project" value="GOC"/>
</dbReference>
<name>A0A0C3AVE8_SERVB</name>
<dbReference type="OrthoDB" id="62at2759"/>
<protein>
    <submittedName>
        <fullName evidence="2">Uncharacterized protein</fullName>
    </submittedName>
</protein>
<feature type="non-terminal residue" evidence="2">
    <location>
        <position position="1"/>
    </location>
</feature>
<keyword evidence="3" id="KW-1185">Reference proteome</keyword>
<evidence type="ECO:0000313" key="3">
    <source>
        <dbReference type="Proteomes" id="UP000054097"/>
    </source>
</evidence>
<dbReference type="Proteomes" id="UP000054097">
    <property type="component" value="Unassembled WGS sequence"/>
</dbReference>
<evidence type="ECO:0000313" key="2">
    <source>
        <dbReference type="EMBL" id="KIM23989.1"/>
    </source>
</evidence>
<dbReference type="HOGENOM" id="CLU_028759_2_2_1"/>
<accession>A0A0C3AVE8</accession>
<dbReference type="EMBL" id="KN824329">
    <property type="protein sequence ID" value="KIM23989.1"/>
    <property type="molecule type" value="Genomic_DNA"/>
</dbReference>
<dbReference type="PANTHER" id="PTHR14534">
    <property type="entry name" value="VACUOLAR IMPORT AND DEGRADATION PROTEIN 24"/>
    <property type="match status" value="1"/>
</dbReference>
<dbReference type="GO" id="GO:0006623">
    <property type="term" value="P:protein targeting to vacuole"/>
    <property type="evidence" value="ECO:0007669"/>
    <property type="project" value="TreeGrafter"/>
</dbReference>